<organism evidence="1 2">
    <name type="scientific">Pseudomonas fluorescens</name>
    <dbReference type="NCBI Taxonomy" id="294"/>
    <lineage>
        <taxon>Bacteria</taxon>
        <taxon>Pseudomonadati</taxon>
        <taxon>Pseudomonadota</taxon>
        <taxon>Gammaproteobacteria</taxon>
        <taxon>Pseudomonadales</taxon>
        <taxon>Pseudomonadaceae</taxon>
        <taxon>Pseudomonas</taxon>
    </lineage>
</organism>
<dbReference type="EMBL" id="PVUH01000032">
    <property type="protein sequence ID" value="PRW84173.1"/>
    <property type="molecule type" value="Genomic_DNA"/>
</dbReference>
<dbReference type="RefSeq" id="WP_106118664.1">
    <property type="nucleotide sequence ID" value="NZ_PVUH01000032.1"/>
</dbReference>
<reference evidence="1 2" key="1">
    <citation type="submission" date="2018-03" db="EMBL/GenBank/DDBJ databases">
        <title>Blue discolouration in mozzarella cheese caused by Pseudomonas fluorescens.</title>
        <authorList>
            <person name="Chiesa F."/>
            <person name="Dalmasso A."/>
            <person name="Lomonaco S."/>
        </authorList>
    </citation>
    <scope>NUCLEOTIDE SEQUENCE [LARGE SCALE GENOMIC DNA]</scope>
    <source>
        <strain evidence="1 2">11293</strain>
    </source>
</reference>
<feature type="non-terminal residue" evidence="1">
    <location>
        <position position="85"/>
    </location>
</feature>
<evidence type="ECO:0000313" key="1">
    <source>
        <dbReference type="EMBL" id="PRW84173.1"/>
    </source>
</evidence>
<name>A0A2T0HMI1_PSEFL</name>
<evidence type="ECO:0000313" key="2">
    <source>
        <dbReference type="Proteomes" id="UP000239731"/>
    </source>
</evidence>
<comment type="caution">
    <text evidence="1">The sequence shown here is derived from an EMBL/GenBank/DDBJ whole genome shotgun (WGS) entry which is preliminary data.</text>
</comment>
<sequence length="85" mass="9249">MTFGMRIKGPTGVVELDETSFTMRVVYSEIITPQTWGAKFIDIAIPGITPQNAAAFPTPVQAVNSLSDAQVEPEILNGAVRVWRT</sequence>
<dbReference type="AlphaFoldDB" id="A0A2T0HMI1"/>
<dbReference type="Proteomes" id="UP000239731">
    <property type="component" value="Unassembled WGS sequence"/>
</dbReference>
<accession>A0A2T0HMI1</accession>
<proteinExistence type="predicted"/>
<protein>
    <submittedName>
        <fullName evidence="1">Uncharacterized protein</fullName>
    </submittedName>
</protein>
<gene>
    <name evidence="1" type="ORF">C7A10_29300</name>
</gene>